<gene>
    <name evidence="1" type="ORF">E2C01_019383</name>
</gene>
<comment type="caution">
    <text evidence="1">The sequence shown here is derived from an EMBL/GenBank/DDBJ whole genome shotgun (WGS) entry which is preliminary data.</text>
</comment>
<organism evidence="1 2">
    <name type="scientific">Portunus trituberculatus</name>
    <name type="common">Swimming crab</name>
    <name type="synonym">Neptunus trituberculatus</name>
    <dbReference type="NCBI Taxonomy" id="210409"/>
    <lineage>
        <taxon>Eukaryota</taxon>
        <taxon>Metazoa</taxon>
        <taxon>Ecdysozoa</taxon>
        <taxon>Arthropoda</taxon>
        <taxon>Crustacea</taxon>
        <taxon>Multicrustacea</taxon>
        <taxon>Malacostraca</taxon>
        <taxon>Eumalacostraca</taxon>
        <taxon>Eucarida</taxon>
        <taxon>Decapoda</taxon>
        <taxon>Pleocyemata</taxon>
        <taxon>Brachyura</taxon>
        <taxon>Eubrachyura</taxon>
        <taxon>Portunoidea</taxon>
        <taxon>Portunidae</taxon>
        <taxon>Portuninae</taxon>
        <taxon>Portunus</taxon>
    </lineage>
</organism>
<evidence type="ECO:0000313" key="1">
    <source>
        <dbReference type="EMBL" id="MPC26247.1"/>
    </source>
</evidence>
<dbReference type="AlphaFoldDB" id="A0A5B7DYW0"/>
<sequence length="76" mass="8624">MSKANEFPHDPEGVSIHLVKRSSLPVRPEALDQSYFSQVFFSSSLHYGIKYSVIYSIIPACINLYSDCDDIRNLRG</sequence>
<dbReference type="Proteomes" id="UP000324222">
    <property type="component" value="Unassembled WGS sequence"/>
</dbReference>
<protein>
    <submittedName>
        <fullName evidence="1">Uncharacterized protein</fullName>
    </submittedName>
</protein>
<evidence type="ECO:0000313" key="2">
    <source>
        <dbReference type="Proteomes" id="UP000324222"/>
    </source>
</evidence>
<accession>A0A5B7DYW0</accession>
<reference evidence="1 2" key="1">
    <citation type="submission" date="2019-05" db="EMBL/GenBank/DDBJ databases">
        <title>Another draft genome of Portunus trituberculatus and its Hox gene families provides insights of decapod evolution.</title>
        <authorList>
            <person name="Jeong J.-H."/>
            <person name="Song I."/>
            <person name="Kim S."/>
            <person name="Choi T."/>
            <person name="Kim D."/>
            <person name="Ryu S."/>
            <person name="Kim W."/>
        </authorList>
    </citation>
    <scope>NUCLEOTIDE SEQUENCE [LARGE SCALE GENOMIC DNA]</scope>
    <source>
        <tissue evidence="1">Muscle</tissue>
    </source>
</reference>
<keyword evidence="2" id="KW-1185">Reference proteome</keyword>
<name>A0A5B7DYW0_PORTR</name>
<proteinExistence type="predicted"/>
<dbReference type="EMBL" id="VSRR010001576">
    <property type="protein sequence ID" value="MPC26247.1"/>
    <property type="molecule type" value="Genomic_DNA"/>
</dbReference>